<evidence type="ECO:0000313" key="2">
    <source>
        <dbReference type="Proteomes" id="UP001595897"/>
    </source>
</evidence>
<sequence length="186" mass="20758">MSIKKNNKMAFILLIVVFVVPVILAKIALEMDWFNKASTNRGELLDPTIEAAQLLQEAERKWHFLYVIPQVCDSACENAIYSVSQVKTAIGREAGRVNAVFIATEQSSQSALEKIASISDTQVLQKTKQNVNKVFKDVPVNAIFIADTLNNIVLKYPTTADQEQAIMDSRDMLADMKKLLKLSRIG</sequence>
<dbReference type="RefSeq" id="WP_382405266.1">
    <property type="nucleotide sequence ID" value="NZ_JBHSGU010000001.1"/>
</dbReference>
<protein>
    <recommendedName>
        <fullName evidence="3">Cytochrome oxidase Cu insertion factor, SCO1/SenC/PrrC family</fullName>
    </recommendedName>
</protein>
<accession>A0ABV9LSP7</accession>
<organism evidence="1 2">
    <name type="scientific">Glaciecola siphonariae</name>
    <dbReference type="NCBI Taxonomy" id="521012"/>
    <lineage>
        <taxon>Bacteria</taxon>
        <taxon>Pseudomonadati</taxon>
        <taxon>Pseudomonadota</taxon>
        <taxon>Gammaproteobacteria</taxon>
        <taxon>Alteromonadales</taxon>
        <taxon>Alteromonadaceae</taxon>
        <taxon>Glaciecola</taxon>
    </lineage>
</organism>
<comment type="caution">
    <text evidence="1">The sequence shown here is derived from an EMBL/GenBank/DDBJ whole genome shotgun (WGS) entry which is preliminary data.</text>
</comment>
<proteinExistence type="predicted"/>
<gene>
    <name evidence="1" type="ORF">ACFO4O_00565</name>
</gene>
<evidence type="ECO:0000313" key="1">
    <source>
        <dbReference type="EMBL" id="MFC4698650.1"/>
    </source>
</evidence>
<evidence type="ECO:0008006" key="3">
    <source>
        <dbReference type="Google" id="ProtNLM"/>
    </source>
</evidence>
<reference evidence="2" key="1">
    <citation type="journal article" date="2019" name="Int. J. Syst. Evol. Microbiol.">
        <title>The Global Catalogue of Microorganisms (GCM) 10K type strain sequencing project: providing services to taxonomists for standard genome sequencing and annotation.</title>
        <authorList>
            <consortium name="The Broad Institute Genomics Platform"/>
            <consortium name="The Broad Institute Genome Sequencing Center for Infectious Disease"/>
            <person name="Wu L."/>
            <person name="Ma J."/>
        </authorList>
    </citation>
    <scope>NUCLEOTIDE SEQUENCE [LARGE SCALE GENOMIC DNA]</scope>
    <source>
        <strain evidence="2">KACC 12507</strain>
    </source>
</reference>
<name>A0ABV9LSP7_9ALTE</name>
<dbReference type="Proteomes" id="UP001595897">
    <property type="component" value="Unassembled WGS sequence"/>
</dbReference>
<keyword evidence="2" id="KW-1185">Reference proteome</keyword>
<dbReference type="EMBL" id="JBHSGU010000001">
    <property type="protein sequence ID" value="MFC4698650.1"/>
    <property type="molecule type" value="Genomic_DNA"/>
</dbReference>